<keyword evidence="4 6" id="KW-1133">Transmembrane helix</keyword>
<evidence type="ECO:0000256" key="6">
    <source>
        <dbReference type="SAM" id="Phobius"/>
    </source>
</evidence>
<proteinExistence type="inferred from homology"/>
<dbReference type="CDD" id="cd03390">
    <property type="entry name" value="PAP2_containing_1_like"/>
    <property type="match status" value="1"/>
</dbReference>
<dbReference type="GO" id="GO:0006644">
    <property type="term" value="P:phospholipid metabolic process"/>
    <property type="evidence" value="ECO:0007669"/>
    <property type="project" value="InterPro"/>
</dbReference>
<dbReference type="SMART" id="SM00014">
    <property type="entry name" value="acidPPc"/>
    <property type="match status" value="1"/>
</dbReference>
<dbReference type="PANTHER" id="PTHR10165">
    <property type="entry name" value="LIPID PHOSPHATE PHOSPHATASE"/>
    <property type="match status" value="1"/>
</dbReference>
<dbReference type="PANTHER" id="PTHR10165:SF154">
    <property type="entry name" value="PAP2 DOMAIN PROTEIN (AFU_ORTHOLOGUE AFUA_1G09730)"/>
    <property type="match status" value="1"/>
</dbReference>
<dbReference type="Proteomes" id="UP000023758">
    <property type="component" value="Unassembled WGS sequence"/>
</dbReference>
<evidence type="ECO:0000256" key="5">
    <source>
        <dbReference type="ARBA" id="ARBA00023136"/>
    </source>
</evidence>
<evidence type="ECO:0000256" key="1">
    <source>
        <dbReference type="ARBA" id="ARBA00004141"/>
    </source>
</evidence>
<evidence type="ECO:0000313" key="8">
    <source>
        <dbReference type="EMBL" id="EZF55754.1"/>
    </source>
</evidence>
<dbReference type="InterPro" id="IPR036938">
    <property type="entry name" value="PAP2/HPO_sf"/>
</dbReference>
<name>A0A022WBS0_TRIRU</name>
<keyword evidence="3 6" id="KW-0812">Transmembrane</keyword>
<evidence type="ECO:0000256" key="4">
    <source>
        <dbReference type="ARBA" id="ARBA00022989"/>
    </source>
</evidence>
<dbReference type="HOGENOM" id="CLU_021458_2_0_1"/>
<dbReference type="AlphaFoldDB" id="A0A022WBS0"/>
<keyword evidence="5 6" id="KW-0472">Membrane</keyword>
<dbReference type="GO" id="GO:0016020">
    <property type="term" value="C:membrane"/>
    <property type="evidence" value="ECO:0007669"/>
    <property type="project" value="UniProtKB-SubCell"/>
</dbReference>
<protein>
    <recommendedName>
        <fullName evidence="7">Phosphatidic acid phosphatase type 2/haloperoxidase domain-containing protein</fullName>
    </recommendedName>
</protein>
<dbReference type="InterPro" id="IPR000326">
    <property type="entry name" value="PAP2/HPO"/>
</dbReference>
<dbReference type="Gene3D" id="1.20.144.10">
    <property type="entry name" value="Phosphatidic acid phosphatase type 2/haloperoxidase"/>
    <property type="match status" value="1"/>
</dbReference>
<comment type="similarity">
    <text evidence="2">Belongs to the PA-phosphatase related phosphoesterase family.</text>
</comment>
<evidence type="ECO:0000256" key="3">
    <source>
        <dbReference type="ARBA" id="ARBA00022692"/>
    </source>
</evidence>
<sequence length="403" mass="44266">MRPLLSGFQAIMGSSSDQVSSAGRISKLVVLSYVLDWIIILFVSLSPLCACCMQRLLYRALTDGYRLMGALGRIFAIAQPNRHSFSLRDPNISYPFAVKETVSVEVLVLVTLLAPLVLIALFSLLFIPGRTAAAGAPSSLVWRRKLWEWNAGWMGFGIAYACTYAATEGMKVLFGKPRPDMLSRCDPDLSDISKHVVSGLGQRLDGAPEVVTWTICRNTASMLLRDGFVSFPSGHSSMSFAGLVYLTLWMCSKLFLAFPNISPNLFTRDIRASSFHPHPPHQEGEDTCEAQSCPDEIPLREQGAAPPTYLILIAAIPICTAMFIASSRWVDNRHFGFDIIFGAVLGTLFAWIGFSLYHLPLASGAGWAWGPRSRHFAFFAGVGFPTYGCAMDKHEPARTSLPQ</sequence>
<dbReference type="GO" id="GO:0008195">
    <property type="term" value="F:phosphatidate phosphatase activity"/>
    <property type="evidence" value="ECO:0007669"/>
    <property type="project" value="TreeGrafter"/>
</dbReference>
<feature type="transmembrane region" description="Helical" evidence="6">
    <location>
        <begin position="37"/>
        <end position="58"/>
    </location>
</feature>
<dbReference type="GO" id="GO:0046839">
    <property type="term" value="P:phospholipid dephosphorylation"/>
    <property type="evidence" value="ECO:0007669"/>
    <property type="project" value="TreeGrafter"/>
</dbReference>
<dbReference type="OrthoDB" id="10030083at2759"/>
<dbReference type="EMBL" id="KK207737">
    <property type="protein sequence ID" value="EZF55754.1"/>
    <property type="molecule type" value="Genomic_DNA"/>
</dbReference>
<dbReference type="Pfam" id="PF01569">
    <property type="entry name" value="PAP2"/>
    <property type="match status" value="1"/>
</dbReference>
<feature type="domain" description="Phosphatidic acid phosphatase type 2/haloperoxidase" evidence="7">
    <location>
        <begin position="151"/>
        <end position="354"/>
    </location>
</feature>
<evidence type="ECO:0000256" key="2">
    <source>
        <dbReference type="ARBA" id="ARBA00008816"/>
    </source>
</evidence>
<feature type="transmembrane region" description="Helical" evidence="6">
    <location>
        <begin position="106"/>
        <end position="127"/>
    </location>
</feature>
<feature type="transmembrane region" description="Helical" evidence="6">
    <location>
        <begin position="337"/>
        <end position="359"/>
    </location>
</feature>
<dbReference type="FunFam" id="1.20.144.10:FF:000042">
    <property type="entry name" value="PAP2 domain protein"/>
    <property type="match status" value="1"/>
</dbReference>
<accession>A0A022WBS0</accession>
<dbReference type="InterPro" id="IPR043216">
    <property type="entry name" value="PAP-like"/>
</dbReference>
<comment type="subcellular location">
    <subcellularLocation>
        <location evidence="1">Membrane</location>
        <topology evidence="1">Multi-pass membrane protein</topology>
    </subcellularLocation>
</comment>
<gene>
    <name evidence="8" type="ORF">H103_01731</name>
</gene>
<dbReference type="SUPFAM" id="SSF48317">
    <property type="entry name" value="Acid phosphatase/Vanadium-dependent haloperoxidase"/>
    <property type="match status" value="1"/>
</dbReference>
<reference evidence="8" key="1">
    <citation type="submission" date="2014-02" db="EMBL/GenBank/DDBJ databases">
        <title>The Genome Sequence of Trichophyton rubrum (morphotype fischeri) CBS 288.86.</title>
        <authorList>
            <consortium name="The Broad Institute Genomics Platform"/>
            <person name="Cuomo C.A."/>
            <person name="White T.C."/>
            <person name="Graser Y."/>
            <person name="Martinez-Rossi N."/>
            <person name="Heitman J."/>
            <person name="Young S.K."/>
            <person name="Zeng Q."/>
            <person name="Gargeya S."/>
            <person name="Abouelleil A."/>
            <person name="Alvarado L."/>
            <person name="Chapman S.B."/>
            <person name="Gainer-Dewar J."/>
            <person name="Goldberg J."/>
            <person name="Griggs A."/>
            <person name="Gujja S."/>
            <person name="Hansen M."/>
            <person name="Howarth C."/>
            <person name="Imamovic A."/>
            <person name="Larimer J."/>
            <person name="Martinez D."/>
            <person name="Murphy C."/>
            <person name="Pearson M.D."/>
            <person name="Persinoti G."/>
            <person name="Poon T."/>
            <person name="Priest M."/>
            <person name="Roberts A.D."/>
            <person name="Saif S."/>
            <person name="Shea T.D."/>
            <person name="Sykes S.N."/>
            <person name="Wortman J."/>
            <person name="Nusbaum C."/>
            <person name="Birren B."/>
        </authorList>
    </citation>
    <scope>NUCLEOTIDE SEQUENCE [LARGE SCALE GENOMIC DNA]</scope>
    <source>
        <strain evidence="8">CBS 288.86</strain>
    </source>
</reference>
<evidence type="ECO:0000259" key="7">
    <source>
        <dbReference type="SMART" id="SM00014"/>
    </source>
</evidence>
<organism evidence="8">
    <name type="scientific">Trichophyton rubrum CBS 288.86</name>
    <dbReference type="NCBI Taxonomy" id="1215330"/>
    <lineage>
        <taxon>Eukaryota</taxon>
        <taxon>Fungi</taxon>
        <taxon>Dikarya</taxon>
        <taxon>Ascomycota</taxon>
        <taxon>Pezizomycotina</taxon>
        <taxon>Eurotiomycetes</taxon>
        <taxon>Eurotiomycetidae</taxon>
        <taxon>Onygenales</taxon>
        <taxon>Arthrodermataceae</taxon>
        <taxon>Trichophyton</taxon>
    </lineage>
</organism>
<feature type="transmembrane region" description="Helical" evidence="6">
    <location>
        <begin position="308"/>
        <end position="325"/>
    </location>
</feature>
<feature type="transmembrane region" description="Helical" evidence="6">
    <location>
        <begin position="147"/>
        <end position="166"/>
    </location>
</feature>